<name>A0A437QX82_9PROT</name>
<keyword evidence="9 13" id="KW-1133">Transmembrane helix</keyword>
<dbReference type="GO" id="GO:0006099">
    <property type="term" value="P:tricarboxylic acid cycle"/>
    <property type="evidence" value="ECO:0007669"/>
    <property type="project" value="InterPro"/>
</dbReference>
<keyword evidence="11 13" id="KW-0472">Membrane</keyword>
<sequence>MAMNRRTSNTHPGAWAALGHRLSGLALILFLPFHFLVLGLALEDAEALDGFLRLTDMPLVKIAEWGLVMLLALHLSFGLRVLVLEFLPWRDSRKGLILAGSLGAVAVGAVFAAQILVL</sequence>
<comment type="similarity">
    <text evidence="4">Belongs to the cytochrome b560 family.</text>
</comment>
<evidence type="ECO:0000256" key="8">
    <source>
        <dbReference type="ARBA" id="ARBA00022723"/>
    </source>
</evidence>
<comment type="caution">
    <text evidence="14">The sequence shown here is derived from an EMBL/GenBank/DDBJ whole genome shotgun (WGS) entry which is preliminary data.</text>
</comment>
<evidence type="ECO:0000256" key="12">
    <source>
        <dbReference type="ARBA" id="ARBA00025912"/>
    </source>
</evidence>
<protein>
    <recommendedName>
        <fullName evidence="5">Succinate dehydrogenase cytochrome b556 subunit</fullName>
    </recommendedName>
</protein>
<evidence type="ECO:0000256" key="3">
    <source>
        <dbReference type="ARBA" id="ARBA00004370"/>
    </source>
</evidence>
<evidence type="ECO:0000256" key="6">
    <source>
        <dbReference type="ARBA" id="ARBA00022617"/>
    </source>
</evidence>
<keyword evidence="8" id="KW-0479">Metal-binding</keyword>
<keyword evidence="10" id="KW-0408">Iron</keyword>
<keyword evidence="7 13" id="KW-0812">Transmembrane</keyword>
<dbReference type="SUPFAM" id="SSF81343">
    <property type="entry name" value="Fumarate reductase respiratory complex transmembrane subunits"/>
    <property type="match status" value="1"/>
</dbReference>
<dbReference type="InterPro" id="IPR000701">
    <property type="entry name" value="SuccDH_FuR_B_TM-su"/>
</dbReference>
<dbReference type="RefSeq" id="WP_127764451.1">
    <property type="nucleotide sequence ID" value="NZ_SADE01000001.1"/>
</dbReference>
<comment type="subcellular location">
    <subcellularLocation>
        <location evidence="3">Membrane</location>
    </subcellularLocation>
</comment>
<feature type="transmembrane region" description="Helical" evidence="13">
    <location>
        <begin position="62"/>
        <end position="83"/>
    </location>
</feature>
<evidence type="ECO:0000256" key="9">
    <source>
        <dbReference type="ARBA" id="ARBA00022989"/>
    </source>
</evidence>
<evidence type="ECO:0000256" key="13">
    <source>
        <dbReference type="SAM" id="Phobius"/>
    </source>
</evidence>
<evidence type="ECO:0000256" key="7">
    <source>
        <dbReference type="ARBA" id="ARBA00022692"/>
    </source>
</evidence>
<evidence type="ECO:0000256" key="10">
    <source>
        <dbReference type="ARBA" id="ARBA00023004"/>
    </source>
</evidence>
<feature type="transmembrane region" description="Helical" evidence="13">
    <location>
        <begin position="21"/>
        <end position="42"/>
    </location>
</feature>
<evidence type="ECO:0000256" key="5">
    <source>
        <dbReference type="ARBA" id="ARBA00020076"/>
    </source>
</evidence>
<dbReference type="GO" id="GO:0009055">
    <property type="term" value="F:electron transfer activity"/>
    <property type="evidence" value="ECO:0007669"/>
    <property type="project" value="InterPro"/>
</dbReference>
<dbReference type="GO" id="GO:0016020">
    <property type="term" value="C:membrane"/>
    <property type="evidence" value="ECO:0007669"/>
    <property type="project" value="UniProtKB-SubCell"/>
</dbReference>
<dbReference type="Pfam" id="PF01127">
    <property type="entry name" value="Sdh_cyt"/>
    <property type="match status" value="1"/>
</dbReference>
<evidence type="ECO:0000256" key="4">
    <source>
        <dbReference type="ARBA" id="ARBA00007244"/>
    </source>
</evidence>
<dbReference type="InterPro" id="IPR039023">
    <property type="entry name" value="SdhC_prok"/>
</dbReference>
<keyword evidence="15" id="KW-1185">Reference proteome</keyword>
<comment type="function">
    <text evidence="2">Membrane-anchoring subunit of succinate dehydrogenase (SDH).</text>
</comment>
<evidence type="ECO:0000313" key="14">
    <source>
        <dbReference type="EMBL" id="RVU39079.1"/>
    </source>
</evidence>
<comment type="subunit">
    <text evidence="12">Part of an enzyme complex containing four subunits: a flavoprotein, an iron-sulfur protein, plus two membrane-anchoring proteins, SdhC and SdhD. The complex can form homotrimers.</text>
</comment>
<keyword evidence="6" id="KW-0349">Heme</keyword>
<dbReference type="Gene3D" id="1.20.1300.10">
    <property type="entry name" value="Fumarate reductase/succinate dehydrogenase, transmembrane subunit"/>
    <property type="match status" value="1"/>
</dbReference>
<evidence type="ECO:0000313" key="15">
    <source>
        <dbReference type="Proteomes" id="UP000287447"/>
    </source>
</evidence>
<gene>
    <name evidence="14" type="primary">sdhC</name>
    <name evidence="14" type="ORF">EOI86_07430</name>
</gene>
<dbReference type="GO" id="GO:0046872">
    <property type="term" value="F:metal ion binding"/>
    <property type="evidence" value="ECO:0007669"/>
    <property type="project" value="UniProtKB-KW"/>
</dbReference>
<organism evidence="14 15">
    <name type="scientific">Hwanghaeella grinnelliae</name>
    <dbReference type="NCBI Taxonomy" id="2500179"/>
    <lineage>
        <taxon>Bacteria</taxon>
        <taxon>Pseudomonadati</taxon>
        <taxon>Pseudomonadota</taxon>
        <taxon>Alphaproteobacteria</taxon>
        <taxon>Rhodospirillales</taxon>
        <taxon>Rhodospirillaceae</taxon>
        <taxon>Hwanghaeella</taxon>
    </lineage>
</organism>
<evidence type="ECO:0000256" key="1">
    <source>
        <dbReference type="ARBA" id="ARBA00001971"/>
    </source>
</evidence>
<reference evidence="15" key="1">
    <citation type="submission" date="2019-01" db="EMBL/GenBank/DDBJ databases">
        <title>Gri0909 isolated from a small marine red alga.</title>
        <authorList>
            <person name="Kim J."/>
            <person name="Jeong S.E."/>
            <person name="Jeon C.O."/>
        </authorList>
    </citation>
    <scope>NUCLEOTIDE SEQUENCE [LARGE SCALE GENOMIC DNA]</scope>
    <source>
        <strain evidence="15">Gri0909</strain>
    </source>
</reference>
<dbReference type="AlphaFoldDB" id="A0A437QX82"/>
<dbReference type="PANTHER" id="PTHR41910:SF1">
    <property type="entry name" value="SUCCINATE DEHYDROGENASE HYDROPHOBIC MEMBRANE ANCHOR SUBUNIT"/>
    <property type="match status" value="1"/>
</dbReference>
<accession>A0A437QX82</accession>
<evidence type="ECO:0000256" key="11">
    <source>
        <dbReference type="ARBA" id="ARBA00023136"/>
    </source>
</evidence>
<dbReference type="EMBL" id="SADE01000001">
    <property type="protein sequence ID" value="RVU39079.1"/>
    <property type="molecule type" value="Genomic_DNA"/>
</dbReference>
<comment type="cofactor">
    <cofactor evidence="1">
        <name>heme</name>
        <dbReference type="ChEBI" id="CHEBI:30413"/>
    </cofactor>
</comment>
<dbReference type="Proteomes" id="UP000287447">
    <property type="component" value="Unassembled WGS sequence"/>
</dbReference>
<feature type="transmembrane region" description="Helical" evidence="13">
    <location>
        <begin position="95"/>
        <end position="117"/>
    </location>
</feature>
<proteinExistence type="inferred from homology"/>
<evidence type="ECO:0000256" key="2">
    <source>
        <dbReference type="ARBA" id="ARBA00004050"/>
    </source>
</evidence>
<dbReference type="OrthoDB" id="7364127at2"/>
<dbReference type="InterPro" id="IPR014314">
    <property type="entry name" value="Succ_DH_cytb556"/>
</dbReference>
<dbReference type="NCBIfam" id="TIGR02970">
    <property type="entry name" value="succ_dehyd_cytB"/>
    <property type="match status" value="1"/>
</dbReference>
<dbReference type="PANTHER" id="PTHR41910">
    <property type="entry name" value="SUCCINATE DEHYDROGENASE 2 MEMBRANE SUBUNIT SDHC"/>
    <property type="match status" value="1"/>
</dbReference>
<dbReference type="InterPro" id="IPR034804">
    <property type="entry name" value="SQR/QFR_C/D"/>
</dbReference>